<dbReference type="EMBL" id="CAJVQA010016619">
    <property type="protein sequence ID" value="CAG8744147.1"/>
    <property type="molecule type" value="Genomic_DNA"/>
</dbReference>
<dbReference type="Gene3D" id="3.30.200.20">
    <property type="entry name" value="Phosphorylase Kinase, domain 1"/>
    <property type="match status" value="1"/>
</dbReference>
<dbReference type="GO" id="GO:0005524">
    <property type="term" value="F:ATP binding"/>
    <property type="evidence" value="ECO:0007669"/>
    <property type="project" value="UniProtKB-UniRule"/>
</dbReference>
<dbReference type="InterPro" id="IPR000719">
    <property type="entry name" value="Prot_kinase_dom"/>
</dbReference>
<feature type="binding site" evidence="1">
    <location>
        <position position="36"/>
    </location>
    <ligand>
        <name>ATP</name>
        <dbReference type="ChEBI" id="CHEBI:30616"/>
    </ligand>
</feature>
<evidence type="ECO:0000259" key="2">
    <source>
        <dbReference type="PROSITE" id="PS50011"/>
    </source>
</evidence>
<feature type="domain" description="Protein kinase" evidence="2">
    <location>
        <begin position="4"/>
        <end position="68"/>
    </location>
</feature>
<comment type="caution">
    <text evidence="3">The sequence shown here is derived from an EMBL/GenBank/DDBJ whole genome shotgun (WGS) entry which is preliminary data.</text>
</comment>
<dbReference type="PROSITE" id="PS50011">
    <property type="entry name" value="PROTEIN_KINASE_DOM"/>
    <property type="match status" value="1"/>
</dbReference>
<organism evidence="3 4">
    <name type="scientific">Cetraspora pellucida</name>
    <dbReference type="NCBI Taxonomy" id="1433469"/>
    <lineage>
        <taxon>Eukaryota</taxon>
        <taxon>Fungi</taxon>
        <taxon>Fungi incertae sedis</taxon>
        <taxon>Mucoromycota</taxon>
        <taxon>Glomeromycotina</taxon>
        <taxon>Glomeromycetes</taxon>
        <taxon>Diversisporales</taxon>
        <taxon>Gigasporaceae</taxon>
        <taxon>Cetraspora</taxon>
    </lineage>
</organism>
<evidence type="ECO:0000256" key="1">
    <source>
        <dbReference type="PROSITE-ProRule" id="PRU10141"/>
    </source>
</evidence>
<dbReference type="PROSITE" id="PS00107">
    <property type="entry name" value="PROTEIN_KINASE_ATP"/>
    <property type="match status" value="1"/>
</dbReference>
<reference evidence="3" key="1">
    <citation type="submission" date="2021-06" db="EMBL/GenBank/DDBJ databases">
        <authorList>
            <person name="Kallberg Y."/>
            <person name="Tangrot J."/>
            <person name="Rosling A."/>
        </authorList>
    </citation>
    <scope>NUCLEOTIDE SEQUENCE</scope>
    <source>
        <strain evidence="3">FL966</strain>
    </source>
</reference>
<feature type="non-terminal residue" evidence="3">
    <location>
        <position position="68"/>
    </location>
</feature>
<dbReference type="InterPro" id="IPR017441">
    <property type="entry name" value="Protein_kinase_ATP_BS"/>
</dbReference>
<dbReference type="AlphaFoldDB" id="A0A9N9IP52"/>
<dbReference type="Proteomes" id="UP000789759">
    <property type="component" value="Unassembled WGS sequence"/>
</dbReference>
<keyword evidence="1" id="KW-0547">Nucleotide-binding</keyword>
<sequence length="68" mass="7909">YDNFRNIEEVGKGGFSVVYKTLYGMSFGTYEEVAIKIIKDSHKNKQIFLNERKYKSIKVISKNSNARI</sequence>
<protein>
    <submittedName>
        <fullName evidence="3">12126_t:CDS:1</fullName>
    </submittedName>
</protein>
<evidence type="ECO:0000313" key="4">
    <source>
        <dbReference type="Proteomes" id="UP000789759"/>
    </source>
</evidence>
<keyword evidence="1" id="KW-0067">ATP-binding</keyword>
<dbReference type="SUPFAM" id="SSF56112">
    <property type="entry name" value="Protein kinase-like (PK-like)"/>
    <property type="match status" value="1"/>
</dbReference>
<evidence type="ECO:0000313" key="3">
    <source>
        <dbReference type="EMBL" id="CAG8744147.1"/>
    </source>
</evidence>
<dbReference type="InterPro" id="IPR011009">
    <property type="entry name" value="Kinase-like_dom_sf"/>
</dbReference>
<dbReference type="GO" id="GO:0004672">
    <property type="term" value="F:protein kinase activity"/>
    <property type="evidence" value="ECO:0007669"/>
    <property type="project" value="InterPro"/>
</dbReference>
<keyword evidence="4" id="KW-1185">Reference proteome</keyword>
<proteinExistence type="predicted"/>
<accession>A0A9N9IP52</accession>
<name>A0A9N9IP52_9GLOM</name>
<gene>
    <name evidence="3" type="ORF">CPELLU_LOCUS14263</name>
</gene>